<evidence type="ECO:0000256" key="7">
    <source>
        <dbReference type="ARBA" id="ARBA00022989"/>
    </source>
</evidence>
<dbReference type="PROSITE" id="PS50850">
    <property type="entry name" value="MFS"/>
    <property type="match status" value="1"/>
</dbReference>
<dbReference type="InterPro" id="IPR005828">
    <property type="entry name" value="MFS_sugar_transport-like"/>
</dbReference>
<feature type="transmembrane region" description="Helical" evidence="11">
    <location>
        <begin position="394"/>
        <end position="413"/>
    </location>
</feature>
<dbReference type="GO" id="GO:0015149">
    <property type="term" value="F:hexose transmembrane transporter activity"/>
    <property type="evidence" value="ECO:0007669"/>
    <property type="project" value="TreeGrafter"/>
</dbReference>
<feature type="transmembrane region" description="Helical" evidence="11">
    <location>
        <begin position="159"/>
        <end position="180"/>
    </location>
</feature>
<comment type="caution">
    <text evidence="13">The sequence shown here is derived from an EMBL/GenBank/DDBJ whole genome shotgun (WGS) entry which is preliminary data.</text>
</comment>
<dbReference type="FunFam" id="1.20.1250.20:FF:000218">
    <property type="entry name" value="facilitated trehalose transporter Tret1"/>
    <property type="match status" value="1"/>
</dbReference>
<comment type="subcellular location">
    <subcellularLocation>
        <location evidence="1">Cell membrane</location>
        <topology evidence="1">Multi-pass membrane protein</topology>
    </subcellularLocation>
</comment>
<keyword evidence="7 11" id="KW-1133">Transmembrane helix</keyword>
<comment type="similarity">
    <text evidence="2 9">Belongs to the major facilitator superfamily. Sugar transporter (TC 2.A.1.1) family.</text>
</comment>
<dbReference type="AlphaFoldDB" id="A0A1R1Y246"/>
<evidence type="ECO:0000256" key="6">
    <source>
        <dbReference type="ARBA" id="ARBA00022692"/>
    </source>
</evidence>
<evidence type="ECO:0000256" key="9">
    <source>
        <dbReference type="RuleBase" id="RU003346"/>
    </source>
</evidence>
<feature type="compositionally biased region" description="Polar residues" evidence="10">
    <location>
        <begin position="1"/>
        <end position="13"/>
    </location>
</feature>
<dbReference type="InterPro" id="IPR045263">
    <property type="entry name" value="GLUT"/>
</dbReference>
<feature type="transmembrane region" description="Helical" evidence="11">
    <location>
        <begin position="419"/>
        <end position="443"/>
    </location>
</feature>
<feature type="transmembrane region" description="Helical" evidence="11">
    <location>
        <begin position="220"/>
        <end position="242"/>
    </location>
</feature>
<feature type="transmembrane region" description="Helical" evidence="11">
    <location>
        <begin position="45"/>
        <end position="63"/>
    </location>
</feature>
<feature type="region of interest" description="Disordered" evidence="10">
    <location>
        <begin position="1"/>
        <end position="20"/>
    </location>
</feature>
<evidence type="ECO:0000256" key="11">
    <source>
        <dbReference type="SAM" id="Phobius"/>
    </source>
</evidence>
<feature type="transmembrane region" description="Helical" evidence="11">
    <location>
        <begin position="329"/>
        <end position="352"/>
    </location>
</feature>
<dbReference type="PANTHER" id="PTHR23503">
    <property type="entry name" value="SOLUTE CARRIER FAMILY 2"/>
    <property type="match status" value="1"/>
</dbReference>
<sequence>MSNDTPQVISSSPLLPAREIGEGNPSSFNQSLDIQRLSPSNQNTALTGFCIMCGIIASISPFMTGYKLSELNNSKDSIMYCNLKNGTDLSTGLPQCLPMTDNYFALITSVLAIGGLIGSLLSSHFADTYGRRYTIIFNSCVFFIGSILEAFALTPFMLLFGRFVSGIAAGIGLVVIPMYLTEIAPADSRGFLNLFNQLGLVLGVFVAQSIGYYFSTGNGWRYVLGSGIFLSICSGIFMFFTVESPKYLHSKSLEKHAVFSLRKLRGTHAVDDEFSSWSPAVNQIQDEQFSHERNSVDSQPVELEHEASSNELKITLFSIFSIRKYRHPILLVFFLQSCQQLSGINTVIFYSTSIFNKNFSHSTSSFLTILVGLVNVIFTVLAVFVIDAVGRKKLLFTSIASMFFSLGLLTFSLVMKLKYLSAISIFLAIMSFAPGLGPLPFLLATEIFDTKAMAVGNSISISTNWIFVFVVGSSFFALENALGNYVFVFFMSFLAAISFFFYYYLPETKDKSFEQISHEFTL</sequence>
<gene>
    <name evidence="13" type="ORF">AYI70_g3884</name>
</gene>
<evidence type="ECO:0000256" key="3">
    <source>
        <dbReference type="ARBA" id="ARBA00022448"/>
    </source>
</evidence>
<dbReference type="STRING" id="133412.A0A1R1Y246"/>
<dbReference type="OrthoDB" id="4540492at2759"/>
<evidence type="ECO:0000313" key="14">
    <source>
        <dbReference type="Proteomes" id="UP000187283"/>
    </source>
</evidence>
<name>A0A1R1Y246_9FUNG</name>
<keyword evidence="14" id="KW-1185">Reference proteome</keyword>
<dbReference type="GO" id="GO:0005886">
    <property type="term" value="C:plasma membrane"/>
    <property type="evidence" value="ECO:0007669"/>
    <property type="project" value="UniProtKB-SubCell"/>
</dbReference>
<dbReference type="Gene3D" id="1.20.1250.20">
    <property type="entry name" value="MFS general substrate transporter like domains"/>
    <property type="match status" value="1"/>
</dbReference>
<dbReference type="InterPro" id="IPR020846">
    <property type="entry name" value="MFS_dom"/>
</dbReference>
<dbReference type="NCBIfam" id="TIGR00879">
    <property type="entry name" value="SP"/>
    <property type="match status" value="1"/>
</dbReference>
<feature type="transmembrane region" description="Helical" evidence="11">
    <location>
        <begin position="364"/>
        <end position="387"/>
    </location>
</feature>
<dbReference type="InterPro" id="IPR005829">
    <property type="entry name" value="Sugar_transporter_CS"/>
</dbReference>
<protein>
    <submittedName>
        <fullName evidence="13">Putative metabolite transport protein</fullName>
    </submittedName>
</protein>
<dbReference type="Proteomes" id="UP000187283">
    <property type="component" value="Unassembled WGS sequence"/>
</dbReference>
<proteinExistence type="inferred from homology"/>
<dbReference type="PROSITE" id="PS00217">
    <property type="entry name" value="SUGAR_TRANSPORT_2"/>
    <property type="match status" value="1"/>
</dbReference>
<feature type="transmembrane region" description="Helical" evidence="11">
    <location>
        <begin position="192"/>
        <end position="214"/>
    </location>
</feature>
<evidence type="ECO:0000256" key="1">
    <source>
        <dbReference type="ARBA" id="ARBA00004651"/>
    </source>
</evidence>
<keyword evidence="8 11" id="KW-0472">Membrane</keyword>
<dbReference type="PANTHER" id="PTHR23503:SF8">
    <property type="entry name" value="FACILITATED GLUCOSE TRANSPORTER PROTEIN 1"/>
    <property type="match status" value="1"/>
</dbReference>
<organism evidence="13 14">
    <name type="scientific">Smittium culicis</name>
    <dbReference type="NCBI Taxonomy" id="133412"/>
    <lineage>
        <taxon>Eukaryota</taxon>
        <taxon>Fungi</taxon>
        <taxon>Fungi incertae sedis</taxon>
        <taxon>Zoopagomycota</taxon>
        <taxon>Kickxellomycotina</taxon>
        <taxon>Harpellomycetes</taxon>
        <taxon>Harpellales</taxon>
        <taxon>Legeriomycetaceae</taxon>
        <taxon>Smittium</taxon>
    </lineage>
</organism>
<dbReference type="InterPro" id="IPR036259">
    <property type="entry name" value="MFS_trans_sf"/>
</dbReference>
<feature type="transmembrane region" description="Helical" evidence="11">
    <location>
        <begin position="133"/>
        <end position="153"/>
    </location>
</feature>
<keyword evidence="6 11" id="KW-0812">Transmembrane</keyword>
<dbReference type="PROSITE" id="PS00216">
    <property type="entry name" value="SUGAR_TRANSPORT_1"/>
    <property type="match status" value="1"/>
</dbReference>
<dbReference type="PRINTS" id="PR00171">
    <property type="entry name" value="SUGRTRNSPORT"/>
</dbReference>
<feature type="transmembrane region" description="Helical" evidence="11">
    <location>
        <begin position="103"/>
        <end position="121"/>
    </location>
</feature>
<evidence type="ECO:0000256" key="8">
    <source>
        <dbReference type="ARBA" id="ARBA00023136"/>
    </source>
</evidence>
<evidence type="ECO:0000259" key="12">
    <source>
        <dbReference type="PROSITE" id="PS50850"/>
    </source>
</evidence>
<evidence type="ECO:0000256" key="5">
    <source>
        <dbReference type="ARBA" id="ARBA00022597"/>
    </source>
</evidence>
<reference evidence="13 14" key="1">
    <citation type="submission" date="2017-01" db="EMBL/GenBank/DDBJ databases">
        <authorList>
            <person name="Mah S.A."/>
            <person name="Swanson W.J."/>
            <person name="Moy G.W."/>
            <person name="Vacquier V.D."/>
        </authorList>
    </citation>
    <scope>NUCLEOTIDE SEQUENCE [LARGE SCALE GENOMIC DNA]</scope>
    <source>
        <strain evidence="13 14">GSMNP</strain>
    </source>
</reference>
<keyword evidence="3 9" id="KW-0813">Transport</keyword>
<keyword evidence="5" id="KW-0762">Sugar transport</keyword>
<feature type="domain" description="Major facilitator superfamily (MFS) profile" evidence="12">
    <location>
        <begin position="53"/>
        <end position="509"/>
    </location>
</feature>
<dbReference type="EMBL" id="LSSN01001153">
    <property type="protein sequence ID" value="OMJ20786.1"/>
    <property type="molecule type" value="Genomic_DNA"/>
</dbReference>
<dbReference type="InterPro" id="IPR003663">
    <property type="entry name" value="Sugar/inositol_transpt"/>
</dbReference>
<evidence type="ECO:0000256" key="2">
    <source>
        <dbReference type="ARBA" id="ARBA00010992"/>
    </source>
</evidence>
<feature type="transmembrane region" description="Helical" evidence="11">
    <location>
        <begin position="484"/>
        <end position="505"/>
    </location>
</feature>
<evidence type="ECO:0000313" key="13">
    <source>
        <dbReference type="EMBL" id="OMJ20786.1"/>
    </source>
</evidence>
<evidence type="ECO:0000256" key="4">
    <source>
        <dbReference type="ARBA" id="ARBA00022475"/>
    </source>
</evidence>
<dbReference type="Pfam" id="PF00083">
    <property type="entry name" value="Sugar_tr"/>
    <property type="match status" value="1"/>
</dbReference>
<evidence type="ECO:0000256" key="10">
    <source>
        <dbReference type="SAM" id="MobiDB-lite"/>
    </source>
</evidence>
<keyword evidence="4" id="KW-1003">Cell membrane</keyword>
<feature type="transmembrane region" description="Helical" evidence="11">
    <location>
        <begin position="455"/>
        <end position="478"/>
    </location>
</feature>
<dbReference type="SUPFAM" id="SSF103473">
    <property type="entry name" value="MFS general substrate transporter"/>
    <property type="match status" value="1"/>
</dbReference>
<accession>A0A1R1Y246</accession>